<reference evidence="5" key="2">
    <citation type="journal article" date="2018" name="Nat. Commun.">
        <title>Extreme sensitivity to ultraviolet light in the fungal pathogen causing white-nose syndrome of bats.</title>
        <authorList>
            <person name="Palmer J.M."/>
            <person name="Drees K.P."/>
            <person name="Foster J.T."/>
            <person name="Lindner D.L."/>
        </authorList>
    </citation>
    <scope>NUCLEOTIDE SEQUENCE [LARGE SCALE GENOMIC DNA]</scope>
    <source>
        <strain evidence="5">UAMH 10579</strain>
    </source>
</reference>
<feature type="signal peptide" evidence="1">
    <location>
        <begin position="1"/>
        <end position="17"/>
    </location>
</feature>
<evidence type="ECO:0000259" key="3">
    <source>
        <dbReference type="Pfam" id="PF17390"/>
    </source>
</evidence>
<dbReference type="STRING" id="342668.A0A1B8GMQ5"/>
<dbReference type="GeneID" id="28838307"/>
<keyword evidence="1" id="KW-0732">Signal</keyword>
<dbReference type="GO" id="GO:0003824">
    <property type="term" value="F:catalytic activity"/>
    <property type="evidence" value="ECO:0007669"/>
    <property type="project" value="UniProtKB-ARBA"/>
</dbReference>
<dbReference type="InterPro" id="IPR035398">
    <property type="entry name" value="Bac_rhamnosid_C"/>
</dbReference>
<dbReference type="OrthoDB" id="3430793at2759"/>
<gene>
    <name evidence="4" type="ORF">VE01_04921</name>
</gene>
<reference evidence="4 5" key="1">
    <citation type="submission" date="2016-03" db="EMBL/GenBank/DDBJ databases">
        <title>Comparative genomics of Pseudogymnoascus destructans, the fungus causing white-nose syndrome of bats.</title>
        <authorList>
            <person name="Palmer J.M."/>
            <person name="Drees K.P."/>
            <person name="Foster J.T."/>
            <person name="Lindner D.L."/>
        </authorList>
    </citation>
    <scope>NUCLEOTIDE SEQUENCE [LARGE SCALE GENOMIC DNA]</scope>
    <source>
        <strain evidence="4 5">UAMH 10579</strain>
    </source>
</reference>
<protein>
    <recommendedName>
        <fullName evidence="6">Alpha-L-rhamnosidase six-hairpin glycosidase domain-containing protein</fullName>
    </recommendedName>
</protein>
<dbReference type="Gene3D" id="1.50.10.10">
    <property type="match status" value="1"/>
</dbReference>
<evidence type="ECO:0000259" key="2">
    <source>
        <dbReference type="Pfam" id="PF17389"/>
    </source>
</evidence>
<dbReference type="SUPFAM" id="SSF48208">
    <property type="entry name" value="Six-hairpin glycosidases"/>
    <property type="match status" value="1"/>
</dbReference>
<dbReference type="Proteomes" id="UP000091956">
    <property type="component" value="Unassembled WGS sequence"/>
</dbReference>
<feature type="chain" id="PRO_5008608887" description="Alpha-L-rhamnosidase six-hairpin glycosidase domain-containing protein" evidence="1">
    <location>
        <begin position="18"/>
        <end position="658"/>
    </location>
</feature>
<dbReference type="Pfam" id="PF17389">
    <property type="entry name" value="Bac_rhamnosid6H"/>
    <property type="match status" value="1"/>
</dbReference>
<dbReference type="InterPro" id="IPR035396">
    <property type="entry name" value="Bac_rhamnosid6H"/>
</dbReference>
<accession>A0A1B8GMQ5</accession>
<organism evidence="4 5">
    <name type="scientific">Pseudogymnoascus verrucosus</name>
    <dbReference type="NCBI Taxonomy" id="342668"/>
    <lineage>
        <taxon>Eukaryota</taxon>
        <taxon>Fungi</taxon>
        <taxon>Dikarya</taxon>
        <taxon>Ascomycota</taxon>
        <taxon>Pezizomycotina</taxon>
        <taxon>Leotiomycetes</taxon>
        <taxon>Thelebolales</taxon>
        <taxon>Thelebolaceae</taxon>
        <taxon>Pseudogymnoascus</taxon>
    </lineage>
</organism>
<dbReference type="GO" id="GO:0005975">
    <property type="term" value="P:carbohydrate metabolic process"/>
    <property type="evidence" value="ECO:0007669"/>
    <property type="project" value="InterPro"/>
</dbReference>
<dbReference type="AlphaFoldDB" id="A0A1B8GMQ5"/>
<evidence type="ECO:0000256" key="1">
    <source>
        <dbReference type="SAM" id="SignalP"/>
    </source>
</evidence>
<dbReference type="InterPro" id="IPR012341">
    <property type="entry name" value="6hp_glycosidase-like_sf"/>
</dbReference>
<dbReference type="Gene3D" id="2.60.420.10">
    <property type="entry name" value="Maltose phosphorylase, domain 3"/>
    <property type="match status" value="1"/>
</dbReference>
<feature type="domain" description="Alpha-L-rhamnosidase six-hairpin glycosidase" evidence="2">
    <location>
        <begin position="250"/>
        <end position="470"/>
    </location>
</feature>
<name>A0A1B8GMQ5_9PEZI</name>
<keyword evidence="5" id="KW-1185">Reference proteome</keyword>
<sequence>MLLSMCIVQILTATAFAASCWRDTPCAGPSRTSFPGPWESNIFAPASRTLIPKSVLSLPLGDIVSQYIAGSNISLQTNDGQGVVFDFGLEVGGIITINYTLHGPSATLGLAFTEGKQWIGRKSDNSNGGSGADGALVTNITSAGRGSYVMNDTHLRGGFRYLTVFSDALAGTTIEINGISLELSFQPTWSDLRAYQGYFHSNDEPLNKIWYAGAYTLQSNTAPANTCRHTTNLKSGWLNDVTCGPGDTVLLDGAKRDRWVWIGDMGVAVPSSFVSTGDMESTKNALQVIWSNQLTSGALPKAGPPYLSSDSDTYHMWTMIGTYNYILYTKDYEFLTQNWPRYLKAMKFVYDKVTPAGIMNATGQGDWGRWTYNTEASSASMLLYRTLRTGAALTSWAPELLKTNITAEYTEKADNLQVAIMEQFWNDTRGAFKDSPSNISLYPQDANSMAIAFSVVPPKGNYAKRVSDYLANNWTPIGPICPELPKNVSPFISSIEVEGHFQAGRPDRALELMRTLWGWYLGNPNGTESTVIEGYLLDGTFGYRGDRGYRNDPSYTSHAHGWSSGPTSALTEYIVGLSVTKPGGEEWELTPATFTHLSTAEAGFTTSLGKFFAKFKVEKKKVTVVWDTPHGTKGWVALPGKRPQWVKGGKGTVVIRID</sequence>
<evidence type="ECO:0008006" key="6">
    <source>
        <dbReference type="Google" id="ProtNLM"/>
    </source>
</evidence>
<dbReference type="Pfam" id="PF17390">
    <property type="entry name" value="Bac_rhamnosid_C"/>
    <property type="match status" value="1"/>
</dbReference>
<dbReference type="InterPro" id="IPR008928">
    <property type="entry name" value="6-hairpin_glycosidase_sf"/>
</dbReference>
<feature type="domain" description="Alpha-L-rhamnosidase C-terminal" evidence="3">
    <location>
        <begin position="576"/>
        <end position="650"/>
    </location>
</feature>
<proteinExistence type="predicted"/>
<dbReference type="FunFam" id="1.50.10.10:FF:000052">
    <property type="entry name" value="Alpha-L-rhamnosidase B, putative"/>
    <property type="match status" value="1"/>
</dbReference>
<dbReference type="EMBL" id="KV460224">
    <property type="protein sequence ID" value="OBT97096.1"/>
    <property type="molecule type" value="Genomic_DNA"/>
</dbReference>
<dbReference type="PANTHER" id="PTHR34987">
    <property type="entry name" value="C, PUTATIVE (AFU_ORTHOLOGUE AFUA_3G02880)-RELATED"/>
    <property type="match status" value="1"/>
</dbReference>
<dbReference type="RefSeq" id="XP_018130829.1">
    <property type="nucleotide sequence ID" value="XM_018274387.2"/>
</dbReference>
<dbReference type="PANTHER" id="PTHR34987:SF5">
    <property type="entry name" value="ALPHA-RHAMNOSIDASE"/>
    <property type="match status" value="1"/>
</dbReference>
<evidence type="ECO:0000313" key="5">
    <source>
        <dbReference type="Proteomes" id="UP000091956"/>
    </source>
</evidence>
<evidence type="ECO:0000313" key="4">
    <source>
        <dbReference type="EMBL" id="OBT97096.1"/>
    </source>
</evidence>